<feature type="compositionally biased region" description="Polar residues" evidence="1">
    <location>
        <begin position="203"/>
        <end position="212"/>
    </location>
</feature>
<dbReference type="EMBL" id="NEXE01000056">
    <property type="protein sequence ID" value="PSN90540.1"/>
    <property type="molecule type" value="Genomic_DNA"/>
</dbReference>
<dbReference type="AlphaFoldDB" id="A0A2R6AVZ1"/>
<evidence type="ECO:0008006" key="4">
    <source>
        <dbReference type="Google" id="ProtNLM"/>
    </source>
</evidence>
<protein>
    <recommendedName>
        <fullName evidence="4">Snf7 domain-containing protein</fullName>
    </recommendedName>
</protein>
<organism evidence="2 3">
    <name type="scientific">Candidatus Marsarchaeota G2 archaeon OSP_D</name>
    <dbReference type="NCBI Taxonomy" id="1978157"/>
    <lineage>
        <taxon>Archaea</taxon>
        <taxon>Candidatus Marsarchaeota</taxon>
        <taxon>Candidatus Marsarchaeota group 2</taxon>
    </lineage>
</organism>
<reference evidence="2 3" key="1">
    <citation type="submission" date="2017-04" db="EMBL/GenBank/DDBJ databases">
        <title>Novel microbial lineages endemic to geothermal iron-oxide mats fill important gaps in the evolutionary history of Archaea.</title>
        <authorList>
            <person name="Jay Z.J."/>
            <person name="Beam J.P."/>
            <person name="Dlakic M."/>
            <person name="Rusch D.B."/>
            <person name="Kozubal M.A."/>
            <person name="Inskeep W.P."/>
        </authorList>
    </citation>
    <scope>NUCLEOTIDE SEQUENCE [LARGE SCALE GENOMIC DNA]</scope>
    <source>
        <strain evidence="2">OSP_D</strain>
    </source>
</reference>
<comment type="caution">
    <text evidence="2">The sequence shown here is derived from an EMBL/GenBank/DDBJ whole genome shotgun (WGS) entry which is preliminary data.</text>
</comment>
<proteinExistence type="predicted"/>
<dbReference type="Proteomes" id="UP000240322">
    <property type="component" value="Unassembled WGS sequence"/>
</dbReference>
<dbReference type="Gene3D" id="6.10.140.1230">
    <property type="match status" value="1"/>
</dbReference>
<evidence type="ECO:0000256" key="1">
    <source>
        <dbReference type="SAM" id="MobiDB-lite"/>
    </source>
</evidence>
<sequence length="212" mass="23639">MSRDFASNWDKKDSTSTTDRLKEAIRPPGPLKPRIESAQRSLQMQVQRLDQINSRLVERQRVMFEKVVDAIRRHDQARATIYANEVAEIRKMAKLIMQSRLALESIIVRLGTLEDLGDVITNLAPAIGVVSSIRRSIGQVTPEADKEMGEISNLLSSILVEAGQSGNYTVSFDTANEDAQKIMEEAAALAETRLKDQFPDLPTSASSQQTRQ</sequence>
<evidence type="ECO:0000313" key="3">
    <source>
        <dbReference type="Proteomes" id="UP000240322"/>
    </source>
</evidence>
<evidence type="ECO:0000313" key="2">
    <source>
        <dbReference type="EMBL" id="PSN90540.1"/>
    </source>
</evidence>
<feature type="region of interest" description="Disordered" evidence="1">
    <location>
        <begin position="1"/>
        <end position="33"/>
    </location>
</feature>
<name>A0A2R6AVZ1_9ARCH</name>
<gene>
    <name evidence="2" type="ORF">B9Q03_06535</name>
</gene>
<feature type="compositionally biased region" description="Basic and acidic residues" evidence="1">
    <location>
        <begin position="1"/>
        <end position="25"/>
    </location>
</feature>
<accession>A0A2R6AVZ1</accession>
<feature type="region of interest" description="Disordered" evidence="1">
    <location>
        <begin position="193"/>
        <end position="212"/>
    </location>
</feature>